<feature type="domain" description="Siphovirus-type tail component RIFT-related" evidence="1">
    <location>
        <begin position="11"/>
        <end position="136"/>
    </location>
</feature>
<dbReference type="InterPro" id="IPR054738">
    <property type="entry name" value="Siphovirus-type_tail_C"/>
</dbReference>
<dbReference type="Gene3D" id="2.40.30.200">
    <property type="match status" value="1"/>
</dbReference>
<organism evidence="3 4">
    <name type="scientific">Heyndrickxia oleronia</name>
    <dbReference type="NCBI Taxonomy" id="38875"/>
    <lineage>
        <taxon>Bacteria</taxon>
        <taxon>Bacillati</taxon>
        <taxon>Bacillota</taxon>
        <taxon>Bacilli</taxon>
        <taxon>Bacillales</taxon>
        <taxon>Bacillaceae</taxon>
        <taxon>Heyndrickxia</taxon>
    </lineage>
</organism>
<dbReference type="RefSeq" id="WP_078109223.1">
    <property type="nucleotide sequence ID" value="NZ_CP065424.1"/>
</dbReference>
<dbReference type="InterPro" id="IPR008841">
    <property type="entry name" value="Siphovirus-type_tail_N"/>
</dbReference>
<evidence type="ECO:0000313" key="3">
    <source>
        <dbReference type="EMBL" id="OOP70165.1"/>
    </source>
</evidence>
<evidence type="ECO:0000259" key="2">
    <source>
        <dbReference type="Pfam" id="PF22768"/>
    </source>
</evidence>
<accession>A0A8E2LFF7</accession>
<evidence type="ECO:0008006" key="5">
    <source>
        <dbReference type="Google" id="ProtNLM"/>
    </source>
</evidence>
<evidence type="ECO:0000259" key="1">
    <source>
        <dbReference type="Pfam" id="PF05709"/>
    </source>
</evidence>
<comment type="caution">
    <text evidence="3">The sequence shown here is derived from an EMBL/GenBank/DDBJ whole genome shotgun (WGS) entry which is preliminary data.</text>
</comment>
<dbReference type="Pfam" id="PF22768">
    <property type="entry name" value="SPP1_Dit"/>
    <property type="match status" value="1"/>
</dbReference>
<dbReference type="Proteomes" id="UP000189761">
    <property type="component" value="Unassembled WGS sequence"/>
</dbReference>
<keyword evidence="4" id="KW-1185">Reference proteome</keyword>
<dbReference type="Gene3D" id="2.60.120.860">
    <property type="match status" value="1"/>
</dbReference>
<evidence type="ECO:0000313" key="4">
    <source>
        <dbReference type="Proteomes" id="UP000189761"/>
    </source>
</evidence>
<dbReference type="Pfam" id="PF05709">
    <property type="entry name" value="Sipho_tail"/>
    <property type="match status" value="1"/>
</dbReference>
<dbReference type="EMBL" id="MTLA01000012">
    <property type="protein sequence ID" value="OOP70165.1"/>
    <property type="molecule type" value="Genomic_DNA"/>
</dbReference>
<dbReference type="AlphaFoldDB" id="A0A8E2LFF7"/>
<protein>
    <recommendedName>
        <fullName evidence="5">Phage tail family protein</fullName>
    </recommendedName>
</protein>
<name>A0A8E2LFF7_9BACI</name>
<proteinExistence type="predicted"/>
<reference evidence="3 4" key="1">
    <citation type="submission" date="2017-01" db="EMBL/GenBank/DDBJ databases">
        <title>Draft genome sequence of Bacillus oleronius.</title>
        <authorList>
            <person name="Allam M."/>
        </authorList>
    </citation>
    <scope>NUCLEOTIDE SEQUENCE [LARGE SCALE GENOMIC DNA]</scope>
    <source>
        <strain evidence="3 4">DSM 9356</strain>
    </source>
</reference>
<sequence length="286" mass="32137">MAEKVTFINSRGQSIEISNRLPFLLENIDGKGDVQADIQTSKAPYQDGNTFIDARLQPRPLTLYISIIESSRNGLLEKRQLLSSIFNPNLGKGKLIYENGSTKREIWAVSENVPTFPLGSDNKGQWYQKSIVNLLCPDPYWQDTNPTNIKLEDFVSHFRFPFHFPVRFASRGDSRVLVNIGDAPAPIKVTFRGEVVNPKITNLTTGEFILINYAIPEGYNLIITTDFNGKDVNIVAPDGVETNGMGFIDLSSEFFMLRQGENAISFLSDGGKPEVYVEFRNRYVSV</sequence>
<gene>
    <name evidence="3" type="ORF">BWZ43_01070</name>
</gene>
<feature type="domain" description="Siphovirus-type tail component C-terminal" evidence="2">
    <location>
        <begin position="182"/>
        <end position="283"/>
    </location>
</feature>